<dbReference type="Pfam" id="PF01381">
    <property type="entry name" value="HTH_3"/>
    <property type="match status" value="1"/>
</dbReference>
<keyword evidence="3" id="KW-1185">Reference proteome</keyword>
<dbReference type="EMBL" id="CP028858">
    <property type="protein sequence ID" value="AWB27405.1"/>
    <property type="molecule type" value="Genomic_DNA"/>
</dbReference>
<protein>
    <submittedName>
        <fullName evidence="2">Transcriptional regulator</fullName>
    </submittedName>
</protein>
<dbReference type="PROSITE" id="PS50943">
    <property type="entry name" value="HTH_CROC1"/>
    <property type="match status" value="1"/>
</dbReference>
<dbReference type="SMART" id="SM00530">
    <property type="entry name" value="HTH_XRE"/>
    <property type="match status" value="1"/>
</dbReference>
<evidence type="ECO:0000313" key="2">
    <source>
        <dbReference type="EMBL" id="AWB27405.1"/>
    </source>
</evidence>
<dbReference type="KEGG" id="harc:HARCEL1_06665"/>
<gene>
    <name evidence="2" type="ORF">HARCEL1_06665</name>
</gene>
<accession>A0A2R4X0V1</accession>
<sequence length="232" mass="25479">MDGDADRLAERIAGEIALSDDPGGTLRKWRTDFEISQTDLAAELDVSPSVISDYEGGRRDPGIGVVRRTVAALIAIDRERGGRHVRRSARVRSAGFDRAIVHDLREYAARMRTETYFDRLGVTPVTDPSGGVAGHTVIDSIEAITRLSSEEFYRLYGRSTTRAMIFTNVTRGESPLVAIRVVSPTPDAVILHGIDSDEVWEHAADLARIDGYALGVSDAPLEEFLDRLAEIE</sequence>
<dbReference type="PIRSF" id="PIRSF037724">
    <property type="entry name" value="TF_HTH_MJ1545_prd"/>
    <property type="match status" value="1"/>
</dbReference>
<organism evidence="2 3">
    <name type="scientific">Halococcoides cellulosivorans</name>
    <dbReference type="NCBI Taxonomy" id="1679096"/>
    <lineage>
        <taxon>Archaea</taxon>
        <taxon>Methanobacteriati</taxon>
        <taxon>Methanobacteriota</taxon>
        <taxon>Stenosarchaea group</taxon>
        <taxon>Halobacteria</taxon>
        <taxon>Halobacteriales</taxon>
        <taxon>Haloarculaceae</taxon>
        <taxon>Halococcoides</taxon>
    </lineage>
</organism>
<dbReference type="InterPro" id="IPR001387">
    <property type="entry name" value="Cro/C1-type_HTH"/>
</dbReference>
<dbReference type="Proteomes" id="UP000244727">
    <property type="component" value="Chromosome"/>
</dbReference>
<proteinExistence type="predicted"/>
<dbReference type="GO" id="GO:0003677">
    <property type="term" value="F:DNA binding"/>
    <property type="evidence" value="ECO:0007669"/>
    <property type="project" value="InterPro"/>
</dbReference>
<dbReference type="AlphaFoldDB" id="A0A2R4X0V1"/>
<dbReference type="InterPro" id="IPR017271">
    <property type="entry name" value="Tscrpt_reg_HTH_MJ1545_prd"/>
</dbReference>
<feature type="domain" description="HTH cro/C1-type" evidence="1">
    <location>
        <begin position="26"/>
        <end position="73"/>
    </location>
</feature>
<dbReference type="SUPFAM" id="SSF47413">
    <property type="entry name" value="lambda repressor-like DNA-binding domains"/>
    <property type="match status" value="1"/>
</dbReference>
<name>A0A2R4X0V1_9EURY</name>
<dbReference type="CDD" id="cd00093">
    <property type="entry name" value="HTH_XRE"/>
    <property type="match status" value="1"/>
</dbReference>
<dbReference type="InterPro" id="IPR010982">
    <property type="entry name" value="Lambda_DNA-bd_dom_sf"/>
</dbReference>
<reference evidence="2 3" key="1">
    <citation type="submission" date="2018-04" db="EMBL/GenBank/DDBJ databases">
        <title>Halococcoides cellulosivorans gen. nov., sp. nov., an extremely halophilic cellulose-utilizing haloarchaeon from hypersaline lakes.</title>
        <authorList>
            <person name="Sorokin D.Y."/>
            <person name="Toshchakov S.V."/>
            <person name="Samarov N.I."/>
            <person name="Korzhenkov A."/>
            <person name="Kublanov I.V."/>
        </authorList>
    </citation>
    <scope>NUCLEOTIDE SEQUENCE [LARGE SCALE GENOMIC DNA]</scope>
    <source>
        <strain evidence="2 3">HArcel1</strain>
    </source>
</reference>
<evidence type="ECO:0000259" key="1">
    <source>
        <dbReference type="PROSITE" id="PS50943"/>
    </source>
</evidence>
<dbReference type="RefSeq" id="WP_108381774.1">
    <property type="nucleotide sequence ID" value="NZ_CP028858.1"/>
</dbReference>
<dbReference type="GeneID" id="36512174"/>
<evidence type="ECO:0000313" key="3">
    <source>
        <dbReference type="Proteomes" id="UP000244727"/>
    </source>
</evidence>
<dbReference type="Gene3D" id="1.10.260.40">
    <property type="entry name" value="lambda repressor-like DNA-binding domains"/>
    <property type="match status" value="1"/>
</dbReference>